<reference evidence="1 2" key="1">
    <citation type="submission" date="2018-12" db="EMBL/GenBank/DDBJ databases">
        <authorList>
            <person name="Li S."/>
            <person name="Yang R."/>
            <person name="Chen G."/>
            <person name="Zou L."/>
            <person name="Zhang C."/>
            <person name="Chen Y."/>
            <person name="Liu Z."/>
            <person name="Li Y."/>
            <person name="Yan Y."/>
            <person name="Huang M."/>
            <person name="Chen T."/>
        </authorList>
    </citation>
    <scope>NUCLEOTIDE SEQUENCE [LARGE SCALE GENOMIC DNA]</scope>
    <source>
        <strain evidence="1 2">1257</strain>
    </source>
</reference>
<gene>
    <name evidence="1" type="ORF">EJA05_09260</name>
</gene>
<organism evidence="1 2">
    <name type="scientific">Pseudomonas entomophila</name>
    <dbReference type="NCBI Taxonomy" id="312306"/>
    <lineage>
        <taxon>Bacteria</taxon>
        <taxon>Pseudomonadati</taxon>
        <taxon>Pseudomonadota</taxon>
        <taxon>Gammaproteobacteria</taxon>
        <taxon>Pseudomonadales</taxon>
        <taxon>Pseudomonadaceae</taxon>
        <taxon>Pseudomonas</taxon>
    </lineage>
</organism>
<name>A0A3Q8TZW2_9PSED</name>
<evidence type="ECO:0000313" key="1">
    <source>
        <dbReference type="EMBL" id="AZL67919.1"/>
    </source>
</evidence>
<evidence type="ECO:0000313" key="2">
    <source>
        <dbReference type="Proteomes" id="UP000268230"/>
    </source>
</evidence>
<dbReference type="KEGG" id="pory:EJA05_09260"/>
<accession>A0A3Q8TZW2</accession>
<dbReference type="AlphaFoldDB" id="A0A3Q8TZW2"/>
<dbReference type="EMBL" id="CP034338">
    <property type="protein sequence ID" value="AZL67919.1"/>
    <property type="molecule type" value="Genomic_DNA"/>
</dbReference>
<dbReference type="OrthoDB" id="7026628at2"/>
<proteinExistence type="predicted"/>
<dbReference type="Proteomes" id="UP000268230">
    <property type="component" value="Chromosome"/>
</dbReference>
<protein>
    <submittedName>
        <fullName evidence="1">Uncharacterized protein</fullName>
    </submittedName>
</protein>
<sequence length="69" mass="7776">MKRDVTKVLLPDHQAFSDAMEALKRYQEAKDLGAPPEEIARLKSLAESLLQAINDYQLRALGGPDYTHH</sequence>